<keyword evidence="3" id="KW-1185">Reference proteome</keyword>
<evidence type="ECO:0000313" key="3">
    <source>
        <dbReference type="Proteomes" id="UP000011518"/>
    </source>
</evidence>
<evidence type="ECO:0000313" key="2">
    <source>
        <dbReference type="EMBL" id="ELW50927.1"/>
    </source>
</evidence>
<organism evidence="2 3">
    <name type="scientific">Tupaia chinensis</name>
    <name type="common">Chinese tree shrew</name>
    <name type="synonym">Tupaia belangeri chinensis</name>
    <dbReference type="NCBI Taxonomy" id="246437"/>
    <lineage>
        <taxon>Eukaryota</taxon>
        <taxon>Metazoa</taxon>
        <taxon>Chordata</taxon>
        <taxon>Craniata</taxon>
        <taxon>Vertebrata</taxon>
        <taxon>Euteleostomi</taxon>
        <taxon>Mammalia</taxon>
        <taxon>Eutheria</taxon>
        <taxon>Euarchontoglires</taxon>
        <taxon>Scandentia</taxon>
        <taxon>Tupaiidae</taxon>
        <taxon>Tupaia</taxon>
    </lineage>
</organism>
<dbReference type="AlphaFoldDB" id="L9JP31"/>
<name>L9JP31_TUPCH</name>
<feature type="region of interest" description="Disordered" evidence="1">
    <location>
        <begin position="88"/>
        <end position="136"/>
    </location>
</feature>
<accession>L9JP31</accession>
<sequence>MMVMTNMTVRALRGYGRWDSQAGEFQMKIGIGVWGLYQRELLGPGGPEGSRMVHRTTPGAGMGEPFGTILLHGPLTCCRLPRSEFSTSQASPTQAECRADSQQCSEAKSERPFTATPQGSSSAEVPKLESPGPQPSGVFSCQCFHAEDEVHLEERAQETERMTTKLSMPVRSEQSDCPYPNSRAFELQG</sequence>
<reference evidence="3" key="2">
    <citation type="journal article" date="2013" name="Nat. Commun.">
        <title>Genome of the Chinese tree shrew.</title>
        <authorList>
            <person name="Fan Y."/>
            <person name="Huang Z.Y."/>
            <person name="Cao C.C."/>
            <person name="Chen C.S."/>
            <person name="Chen Y.X."/>
            <person name="Fan D.D."/>
            <person name="He J."/>
            <person name="Hou H.L."/>
            <person name="Hu L."/>
            <person name="Hu X.T."/>
            <person name="Jiang X.T."/>
            <person name="Lai R."/>
            <person name="Lang Y.S."/>
            <person name="Liang B."/>
            <person name="Liao S.G."/>
            <person name="Mu D."/>
            <person name="Ma Y.Y."/>
            <person name="Niu Y.Y."/>
            <person name="Sun X.Q."/>
            <person name="Xia J.Q."/>
            <person name="Xiao J."/>
            <person name="Xiong Z.Q."/>
            <person name="Xu L."/>
            <person name="Yang L."/>
            <person name="Zhang Y."/>
            <person name="Zhao W."/>
            <person name="Zhao X.D."/>
            <person name="Zheng Y.T."/>
            <person name="Zhou J.M."/>
            <person name="Zhu Y.B."/>
            <person name="Zhang G.J."/>
            <person name="Wang J."/>
            <person name="Yao Y.G."/>
        </authorList>
    </citation>
    <scope>NUCLEOTIDE SEQUENCE [LARGE SCALE GENOMIC DNA]</scope>
</reference>
<gene>
    <name evidence="2" type="ORF">TREES_T100021731</name>
</gene>
<proteinExistence type="predicted"/>
<dbReference type="EMBL" id="KB320975">
    <property type="protein sequence ID" value="ELW50927.1"/>
    <property type="molecule type" value="Genomic_DNA"/>
</dbReference>
<evidence type="ECO:0000256" key="1">
    <source>
        <dbReference type="SAM" id="MobiDB-lite"/>
    </source>
</evidence>
<reference evidence="3" key="1">
    <citation type="submission" date="2012-07" db="EMBL/GenBank/DDBJ databases">
        <title>Genome of the Chinese tree shrew, a rising model animal genetically related to primates.</title>
        <authorList>
            <person name="Zhang G."/>
            <person name="Fan Y."/>
            <person name="Yao Y."/>
            <person name="Huang Z."/>
        </authorList>
    </citation>
    <scope>NUCLEOTIDE SEQUENCE [LARGE SCALE GENOMIC DNA]</scope>
</reference>
<feature type="compositionally biased region" description="Polar residues" evidence="1">
    <location>
        <begin position="88"/>
        <end position="106"/>
    </location>
</feature>
<dbReference type="InParanoid" id="L9JP31"/>
<protein>
    <submittedName>
        <fullName evidence="2">Uncharacterized protein</fullName>
    </submittedName>
</protein>
<feature type="region of interest" description="Disordered" evidence="1">
    <location>
        <begin position="155"/>
        <end position="189"/>
    </location>
</feature>
<dbReference type="Proteomes" id="UP000011518">
    <property type="component" value="Unassembled WGS sequence"/>
</dbReference>